<dbReference type="Gene3D" id="1.20.1070.10">
    <property type="entry name" value="Rhodopsin 7-helix transmembrane proteins"/>
    <property type="match status" value="1"/>
</dbReference>
<proteinExistence type="predicted"/>
<organism evidence="7 8">
    <name type="scientific">Lymnaea stagnalis</name>
    <name type="common">Great pond snail</name>
    <name type="synonym">Helix stagnalis</name>
    <dbReference type="NCBI Taxonomy" id="6523"/>
    <lineage>
        <taxon>Eukaryota</taxon>
        <taxon>Metazoa</taxon>
        <taxon>Spiralia</taxon>
        <taxon>Lophotrochozoa</taxon>
        <taxon>Mollusca</taxon>
        <taxon>Gastropoda</taxon>
        <taxon>Heterobranchia</taxon>
        <taxon>Euthyneura</taxon>
        <taxon>Panpulmonata</taxon>
        <taxon>Hygrophila</taxon>
        <taxon>Lymnaeoidea</taxon>
        <taxon>Lymnaeidae</taxon>
        <taxon>Lymnaea</taxon>
    </lineage>
</organism>
<dbReference type="InterPro" id="IPR052954">
    <property type="entry name" value="GPCR-Ligand_Int"/>
</dbReference>
<evidence type="ECO:0000313" key="7">
    <source>
        <dbReference type="EMBL" id="CAL1541416.1"/>
    </source>
</evidence>
<dbReference type="AlphaFoldDB" id="A0AAV2I5E4"/>
<evidence type="ECO:0000256" key="4">
    <source>
        <dbReference type="ARBA" id="ARBA00023136"/>
    </source>
</evidence>
<keyword evidence="2 5" id="KW-0812">Transmembrane</keyword>
<evidence type="ECO:0000256" key="1">
    <source>
        <dbReference type="ARBA" id="ARBA00004370"/>
    </source>
</evidence>
<feature type="transmembrane region" description="Helical" evidence="5">
    <location>
        <begin position="114"/>
        <end position="132"/>
    </location>
</feature>
<dbReference type="Proteomes" id="UP001497497">
    <property type="component" value="Unassembled WGS sequence"/>
</dbReference>
<comment type="subcellular location">
    <subcellularLocation>
        <location evidence="1">Membrane</location>
    </subcellularLocation>
</comment>
<keyword evidence="8" id="KW-1185">Reference proteome</keyword>
<dbReference type="InterPro" id="IPR017452">
    <property type="entry name" value="GPCR_Rhodpsn_7TM"/>
</dbReference>
<feature type="transmembrane region" description="Helical" evidence="5">
    <location>
        <begin position="259"/>
        <end position="283"/>
    </location>
</feature>
<feature type="non-terminal residue" evidence="7">
    <location>
        <position position="1"/>
    </location>
</feature>
<dbReference type="SUPFAM" id="SSF81321">
    <property type="entry name" value="Family A G protein-coupled receptor-like"/>
    <property type="match status" value="1"/>
</dbReference>
<evidence type="ECO:0000256" key="3">
    <source>
        <dbReference type="ARBA" id="ARBA00022989"/>
    </source>
</evidence>
<comment type="caution">
    <text evidence="7">The sequence shown here is derived from an EMBL/GenBank/DDBJ whole genome shotgun (WGS) entry which is preliminary data.</text>
</comment>
<feature type="transmembrane region" description="Helical" evidence="5">
    <location>
        <begin position="222"/>
        <end position="247"/>
    </location>
</feature>
<evidence type="ECO:0000256" key="2">
    <source>
        <dbReference type="ARBA" id="ARBA00022692"/>
    </source>
</evidence>
<dbReference type="PANTHER" id="PTHR46641:SF2">
    <property type="entry name" value="FMRFAMIDE RECEPTOR"/>
    <property type="match status" value="1"/>
</dbReference>
<dbReference type="GO" id="GO:0016020">
    <property type="term" value="C:membrane"/>
    <property type="evidence" value="ECO:0007669"/>
    <property type="project" value="UniProtKB-SubCell"/>
</dbReference>
<feature type="non-terminal residue" evidence="7">
    <location>
        <position position="289"/>
    </location>
</feature>
<evidence type="ECO:0000259" key="6">
    <source>
        <dbReference type="PROSITE" id="PS50262"/>
    </source>
</evidence>
<accession>A0AAV2I5E4</accession>
<evidence type="ECO:0000256" key="5">
    <source>
        <dbReference type="SAM" id="Phobius"/>
    </source>
</evidence>
<feature type="transmembrane region" description="Helical" evidence="5">
    <location>
        <begin position="174"/>
        <end position="192"/>
    </location>
</feature>
<dbReference type="EMBL" id="CAXITT010000431">
    <property type="protein sequence ID" value="CAL1541416.1"/>
    <property type="molecule type" value="Genomic_DNA"/>
</dbReference>
<name>A0AAV2I5E4_LYMST</name>
<keyword evidence="4 5" id="KW-0472">Membrane</keyword>
<feature type="transmembrane region" description="Helical" evidence="5">
    <location>
        <begin position="27"/>
        <end position="49"/>
    </location>
</feature>
<dbReference type="PANTHER" id="PTHR46641">
    <property type="entry name" value="FMRFAMIDE RECEPTOR-RELATED"/>
    <property type="match status" value="1"/>
</dbReference>
<dbReference type="PROSITE" id="PS50262">
    <property type="entry name" value="G_PROTEIN_RECEP_F1_2"/>
    <property type="match status" value="1"/>
</dbReference>
<sequence>IAVAGILANVINIMVFTKQGFKDNVNLSLFCLAIADFCSLLTLIVTCVLSHPRFLGTGNNFVGIEVQFLVACWPHVCFTKMTGWITAFIMFERCMCVALPLTVKTVLTKARVQFCLVTIYVCVIAGVIPTYATHSLGWKFYPGFNRTLLGLQFDDWAIEVTYVSNLLNIPVSSISSFSLTFVCTVVISFLLVKKRKWRKANGCLPNKASHQMSGNDHRAVKMVTVVSVIFLVSVTPSIAIIIGTVLFIEFSLTGKYRRLFYMCYCVSFVLEAINSSVNILVYYNMNVRF</sequence>
<feature type="domain" description="G-protein coupled receptors family 1 profile" evidence="6">
    <location>
        <begin position="8"/>
        <end position="282"/>
    </location>
</feature>
<reference evidence="7 8" key="1">
    <citation type="submission" date="2024-04" db="EMBL/GenBank/DDBJ databases">
        <authorList>
            <consortium name="Genoscope - CEA"/>
            <person name="William W."/>
        </authorList>
    </citation>
    <scope>NUCLEOTIDE SEQUENCE [LARGE SCALE GENOMIC DNA]</scope>
</reference>
<protein>
    <recommendedName>
        <fullName evidence="6">G-protein coupled receptors family 1 profile domain-containing protein</fullName>
    </recommendedName>
</protein>
<evidence type="ECO:0000313" key="8">
    <source>
        <dbReference type="Proteomes" id="UP001497497"/>
    </source>
</evidence>
<gene>
    <name evidence="7" type="ORF">GSLYS_00015022001</name>
</gene>
<keyword evidence="3 5" id="KW-1133">Transmembrane helix</keyword>